<name>S7J751_VIBFL</name>
<proteinExistence type="predicted"/>
<protein>
    <submittedName>
        <fullName evidence="1">Uncharacterized protein</fullName>
    </submittedName>
</protein>
<reference evidence="1 2" key="1">
    <citation type="journal article" date="2013" name="Gut Pathog.">
        <title>Evidence of a new metabolic capacity in an emerging diarrheal pathogen: lessons from the draft genomes of Vibrio fluvialis strains PG41 and I21563.</title>
        <authorList>
            <person name="Khatri I."/>
            <person name="Mahajan S."/>
            <person name="Dureja C."/>
            <person name="Subramanian S."/>
            <person name="Raychaudhuri S."/>
        </authorList>
    </citation>
    <scope>NUCLEOTIDE SEQUENCE [LARGE SCALE GENOMIC DNA]</scope>
    <source>
        <strain evidence="1 2">PG41</strain>
    </source>
</reference>
<accession>S7J751</accession>
<organism evidence="1 2">
    <name type="scientific">Vibrio fluvialis PG41</name>
    <dbReference type="NCBI Taxonomy" id="1336752"/>
    <lineage>
        <taxon>Bacteria</taxon>
        <taxon>Pseudomonadati</taxon>
        <taxon>Pseudomonadota</taxon>
        <taxon>Gammaproteobacteria</taxon>
        <taxon>Vibrionales</taxon>
        <taxon>Vibrionaceae</taxon>
        <taxon>Vibrio</taxon>
    </lineage>
</organism>
<comment type="caution">
    <text evidence="1">The sequence shown here is derived from an EMBL/GenBank/DDBJ whole genome shotgun (WGS) entry which is preliminary data.</text>
</comment>
<dbReference type="AlphaFoldDB" id="S7J751"/>
<dbReference type="PATRIC" id="fig|1336752.4.peg.4543"/>
<sequence>MIFSITIQSPLAHPAPIKGMPIFLPSKSLLICSNAFLIAL</sequence>
<dbReference type="Proteomes" id="UP000014854">
    <property type="component" value="Unassembled WGS sequence"/>
</dbReference>
<gene>
    <name evidence="1" type="ORF">L910_2868</name>
</gene>
<dbReference type="EMBL" id="ASXS01000029">
    <property type="protein sequence ID" value="EPP19641.1"/>
    <property type="molecule type" value="Genomic_DNA"/>
</dbReference>
<evidence type="ECO:0000313" key="2">
    <source>
        <dbReference type="Proteomes" id="UP000014854"/>
    </source>
</evidence>
<evidence type="ECO:0000313" key="1">
    <source>
        <dbReference type="EMBL" id="EPP19641.1"/>
    </source>
</evidence>